<proteinExistence type="predicted"/>
<dbReference type="PANTHER" id="PTHR28094">
    <property type="entry name" value="MEIOTICALLY UP-REGULATED GENE 113 PROTEIN"/>
    <property type="match status" value="1"/>
</dbReference>
<feature type="domain" description="Bacteriophage T5 Orf172 DNA-binding" evidence="2">
    <location>
        <begin position="280"/>
        <end position="385"/>
    </location>
</feature>
<dbReference type="Proteomes" id="UP000033483">
    <property type="component" value="Unassembled WGS sequence"/>
</dbReference>
<protein>
    <recommendedName>
        <fullName evidence="2">Bacteriophage T5 Orf172 DNA-binding domain-containing protein</fullName>
    </recommendedName>
</protein>
<dbReference type="PANTHER" id="PTHR28094:SF2">
    <property type="entry name" value="BACTERIOPHAGE T5 ORF172 DNA-BINDING DOMAIN-CONTAINING PROTEIN"/>
    <property type="match status" value="1"/>
</dbReference>
<accession>A0A0F4ZCW2</accession>
<dbReference type="EMBL" id="LAEV01001485">
    <property type="protein sequence ID" value="KKA27971.1"/>
    <property type="molecule type" value="Genomic_DNA"/>
</dbReference>
<dbReference type="Pfam" id="PF10544">
    <property type="entry name" value="T5orf172"/>
    <property type="match status" value="1"/>
</dbReference>
<dbReference type="SMART" id="SM00974">
    <property type="entry name" value="T5orf172"/>
    <property type="match status" value="1"/>
</dbReference>
<sequence length="393" mass="43873">MPFVGSTPESRLAQNQDSKGSSRTCRGVTSSGKPCRRPVSPPGTPSSSRNKLSAAEIAAAESGYCWQHRDQAAQASPPKHSNRPQARPDHAGPRTSIDTLTDRLNLVNLEEKRPSYNKYSNGGHNSSSRPPQQYSPQEHRKPPSFSFCCFKLSLDDDLLEPRPRPSSQQYHNQSPPGSAMSQYSASRPSAGLPSQVQAGNGRRRRQSLTSTYMKLIPSSLDPTTASVLMKELAKGFTEAEEPGYIYMFWLTPENDPRPSRDAARSLMEASSSSKPPSANRKKPLLLKIGRAANVQRRMNEWSRQCGHDVELLRYYPYIPSGSTSTPRQTPHVKKVERLIHLELTGMGMRADLGKCEACGKEHKEWFTVEQSRDGVAEVDEIIRRWVDWDEGLR</sequence>
<feature type="region of interest" description="Disordered" evidence="1">
    <location>
        <begin position="1"/>
        <end position="141"/>
    </location>
</feature>
<evidence type="ECO:0000313" key="3">
    <source>
        <dbReference type="EMBL" id="KKA27971.1"/>
    </source>
</evidence>
<feature type="region of interest" description="Disordered" evidence="1">
    <location>
        <begin position="257"/>
        <end position="283"/>
    </location>
</feature>
<dbReference type="AlphaFoldDB" id="A0A0F4ZCW2"/>
<dbReference type="InterPro" id="IPR018306">
    <property type="entry name" value="Phage_T5_Orf172_DNA-bd"/>
</dbReference>
<organism evidence="3 4">
    <name type="scientific">Thielaviopsis punctulata</name>
    <dbReference type="NCBI Taxonomy" id="72032"/>
    <lineage>
        <taxon>Eukaryota</taxon>
        <taxon>Fungi</taxon>
        <taxon>Dikarya</taxon>
        <taxon>Ascomycota</taxon>
        <taxon>Pezizomycotina</taxon>
        <taxon>Sordariomycetes</taxon>
        <taxon>Hypocreomycetidae</taxon>
        <taxon>Microascales</taxon>
        <taxon>Ceratocystidaceae</taxon>
        <taxon>Thielaviopsis</taxon>
    </lineage>
</organism>
<name>A0A0F4ZCW2_9PEZI</name>
<dbReference type="OrthoDB" id="2417614at2759"/>
<feature type="compositionally biased region" description="Low complexity" evidence="1">
    <location>
        <begin position="126"/>
        <end position="136"/>
    </location>
</feature>
<feature type="region of interest" description="Disordered" evidence="1">
    <location>
        <begin position="158"/>
        <end position="214"/>
    </location>
</feature>
<evidence type="ECO:0000313" key="4">
    <source>
        <dbReference type="Proteomes" id="UP000033483"/>
    </source>
</evidence>
<evidence type="ECO:0000256" key="1">
    <source>
        <dbReference type="SAM" id="MobiDB-lite"/>
    </source>
</evidence>
<feature type="compositionally biased region" description="Polar residues" evidence="1">
    <location>
        <begin position="7"/>
        <end position="32"/>
    </location>
</feature>
<feature type="compositionally biased region" description="Polar residues" evidence="1">
    <location>
        <begin position="165"/>
        <end position="198"/>
    </location>
</feature>
<evidence type="ECO:0000259" key="2">
    <source>
        <dbReference type="SMART" id="SM00974"/>
    </source>
</evidence>
<gene>
    <name evidence="3" type="ORF">TD95_004412</name>
</gene>
<comment type="caution">
    <text evidence="3">The sequence shown here is derived from an EMBL/GenBank/DDBJ whole genome shotgun (WGS) entry which is preliminary data.</text>
</comment>
<reference evidence="3 4" key="1">
    <citation type="submission" date="2015-03" db="EMBL/GenBank/DDBJ databases">
        <authorList>
            <person name="Radwan O."/>
            <person name="Al-Naeli F.A."/>
            <person name="Rendon G.A."/>
            <person name="Fields C."/>
        </authorList>
    </citation>
    <scope>NUCLEOTIDE SEQUENCE [LARGE SCALE GENOMIC DNA]</scope>
    <source>
        <strain evidence="3">CR-DP1</strain>
    </source>
</reference>
<dbReference type="InterPro" id="IPR053006">
    <property type="entry name" value="Meiosis_regulatory"/>
</dbReference>
<keyword evidence="4" id="KW-1185">Reference proteome</keyword>